<sequence length="68" mass="7508">MSGSETLFVAPSYTRGLAIRDDTIYVGQSNLRRGADRRAAGIHILRRESGQQTFIPLPSEEVYGILVT</sequence>
<dbReference type="Proteomes" id="UP000677234">
    <property type="component" value="Chromosome"/>
</dbReference>
<keyword evidence="4" id="KW-1185">Reference proteome</keyword>
<dbReference type="EMBL" id="CP066308">
    <property type="protein sequence ID" value="QQE72619.1"/>
    <property type="molecule type" value="Genomic_DNA"/>
</dbReference>
<dbReference type="EMBL" id="CP073708">
    <property type="protein sequence ID" value="QUO39696.1"/>
    <property type="molecule type" value="Genomic_DNA"/>
</dbReference>
<dbReference type="Proteomes" id="UP000595847">
    <property type="component" value="Chromosome"/>
</dbReference>
<protein>
    <submittedName>
        <fullName evidence="1">Uncharacterized protein</fullName>
    </submittedName>
</protein>
<proteinExistence type="predicted"/>
<gene>
    <name evidence="1" type="ORF">JD108_11595</name>
    <name evidence="2" type="ORF">KDJ56_11540</name>
</gene>
<accession>A0A7T5EHB4</accession>
<evidence type="ECO:0000313" key="1">
    <source>
        <dbReference type="EMBL" id="QQE72619.1"/>
    </source>
</evidence>
<name>A0A7T5EHB4_9BACL</name>
<evidence type="ECO:0000313" key="4">
    <source>
        <dbReference type="Proteomes" id="UP000677234"/>
    </source>
</evidence>
<organism evidence="1 3">
    <name type="scientific">Brevibacillus composti</name>
    <dbReference type="NCBI Taxonomy" id="2796470"/>
    <lineage>
        <taxon>Bacteria</taxon>
        <taxon>Bacillati</taxon>
        <taxon>Bacillota</taxon>
        <taxon>Bacilli</taxon>
        <taxon>Bacillales</taxon>
        <taxon>Paenibacillaceae</taxon>
        <taxon>Brevibacillus</taxon>
    </lineage>
</organism>
<dbReference type="KEGG" id="bcop:JD108_11595"/>
<dbReference type="AlphaFoldDB" id="A0A7T5EHB4"/>
<evidence type="ECO:0000313" key="3">
    <source>
        <dbReference type="Proteomes" id="UP000595847"/>
    </source>
</evidence>
<reference evidence="2" key="2">
    <citation type="submission" date="2021-04" db="EMBL/GenBank/DDBJ databases">
        <title>Brevibacillus composti FJAT-54423, complete genome.</title>
        <authorList>
            <person name="Tang R."/>
        </authorList>
    </citation>
    <scope>NUCLEOTIDE SEQUENCE</scope>
    <source>
        <strain evidence="2">FJAT-54424</strain>
    </source>
</reference>
<dbReference type="RefSeq" id="WP_198826252.1">
    <property type="nucleotide sequence ID" value="NZ_CP066308.1"/>
</dbReference>
<evidence type="ECO:0000313" key="2">
    <source>
        <dbReference type="EMBL" id="QUO39696.1"/>
    </source>
</evidence>
<reference evidence="1 3" key="1">
    <citation type="submission" date="2020-12" db="EMBL/GenBank/DDBJ databases">
        <title>strain FJAT-54423T represents a novel species of the genus Brevibacillus.</title>
        <authorList>
            <person name="Tang R."/>
        </authorList>
    </citation>
    <scope>NUCLEOTIDE SEQUENCE [LARGE SCALE GENOMIC DNA]</scope>
    <source>
        <strain evidence="1 3">FJAT-54423</strain>
    </source>
</reference>